<dbReference type="InterPro" id="IPR057666">
    <property type="entry name" value="DrpA_SLOG"/>
</dbReference>
<feature type="domain" description="DprA winged helix" evidence="3">
    <location>
        <begin position="305"/>
        <end position="364"/>
    </location>
</feature>
<feature type="domain" description="Smf/DprA SLOG" evidence="2">
    <location>
        <begin position="77"/>
        <end position="284"/>
    </location>
</feature>
<comment type="similarity">
    <text evidence="1">Belongs to the DprA/Smf family.</text>
</comment>
<evidence type="ECO:0000313" key="4">
    <source>
        <dbReference type="EMBL" id="MFC4726590.1"/>
    </source>
</evidence>
<evidence type="ECO:0000259" key="3">
    <source>
        <dbReference type="Pfam" id="PF17782"/>
    </source>
</evidence>
<dbReference type="PANTHER" id="PTHR43022:SF1">
    <property type="entry name" value="PROTEIN SMF"/>
    <property type="match status" value="1"/>
</dbReference>
<dbReference type="EMBL" id="JBHSGG010000001">
    <property type="protein sequence ID" value="MFC4726590.1"/>
    <property type="molecule type" value="Genomic_DNA"/>
</dbReference>
<sequence>MDEAHDAWLRLLRARPNPDALVRLVETHGDARAALAAGPIAWRAAGLSPRAVQALRHPDPAALDADRAWLEAPGHHLITWDAADYPALLRRAPAAPAALFVDGDPDALWRPQVALVGSRAATRSGRDIARDFAATLARSGLAVTSGLAAGIDTAAHRGALDAGGDTLAVLGTGPDRCFPASNAALQAEIAGHGCVVSEQVPGTRPHRAHFPARNRIIAGLALGVVVVEAAERSGALITARLAAETGREVFAVPGSIHNPMARGCHRLIRQGAALVESAEEVIEGIAATARELGVALRARLDAPPPAPESRPDGADPARDSLLAALEFDPIPLDILAARAGLTVQDASAILLAMEMEGQVACEHGRYLRRSPGSAFRT</sequence>
<dbReference type="SUPFAM" id="SSF102405">
    <property type="entry name" value="MCP/YpsA-like"/>
    <property type="match status" value="1"/>
</dbReference>
<accession>A0ABV9NI04</accession>
<protein>
    <submittedName>
        <fullName evidence="4">DNA-processing protein DprA</fullName>
    </submittedName>
</protein>
<reference evidence="5" key="1">
    <citation type="journal article" date="2019" name="Int. J. Syst. Evol. Microbiol.">
        <title>The Global Catalogue of Microorganisms (GCM) 10K type strain sequencing project: providing services to taxonomists for standard genome sequencing and annotation.</title>
        <authorList>
            <consortium name="The Broad Institute Genomics Platform"/>
            <consortium name="The Broad Institute Genome Sequencing Center for Infectious Disease"/>
            <person name="Wu L."/>
            <person name="Ma J."/>
        </authorList>
    </citation>
    <scope>NUCLEOTIDE SEQUENCE [LARGE SCALE GENOMIC DNA]</scope>
    <source>
        <strain evidence="5">CGMCC 1.13574</strain>
    </source>
</reference>
<organism evidence="4 5">
    <name type="scientific">Coralloluteibacterium thermophilum</name>
    <dbReference type="NCBI Taxonomy" id="2707049"/>
    <lineage>
        <taxon>Bacteria</taxon>
        <taxon>Pseudomonadati</taxon>
        <taxon>Pseudomonadota</taxon>
        <taxon>Gammaproteobacteria</taxon>
        <taxon>Lysobacterales</taxon>
        <taxon>Lysobacteraceae</taxon>
        <taxon>Coralloluteibacterium</taxon>
    </lineage>
</organism>
<dbReference type="Proteomes" id="UP001595892">
    <property type="component" value="Unassembled WGS sequence"/>
</dbReference>
<dbReference type="Pfam" id="PF17782">
    <property type="entry name" value="WHD_DprA"/>
    <property type="match status" value="1"/>
</dbReference>
<dbReference type="Pfam" id="PF02481">
    <property type="entry name" value="DNA_processg_A"/>
    <property type="match status" value="1"/>
</dbReference>
<dbReference type="Gene3D" id="3.40.50.450">
    <property type="match status" value="1"/>
</dbReference>
<dbReference type="InterPro" id="IPR036388">
    <property type="entry name" value="WH-like_DNA-bd_sf"/>
</dbReference>
<dbReference type="PANTHER" id="PTHR43022">
    <property type="entry name" value="PROTEIN SMF"/>
    <property type="match status" value="1"/>
</dbReference>
<evidence type="ECO:0000259" key="2">
    <source>
        <dbReference type="Pfam" id="PF02481"/>
    </source>
</evidence>
<dbReference type="InterPro" id="IPR041614">
    <property type="entry name" value="DprA_WH"/>
</dbReference>
<evidence type="ECO:0000256" key="1">
    <source>
        <dbReference type="ARBA" id="ARBA00006525"/>
    </source>
</evidence>
<evidence type="ECO:0000313" key="5">
    <source>
        <dbReference type="Proteomes" id="UP001595892"/>
    </source>
</evidence>
<dbReference type="Gene3D" id="1.10.10.10">
    <property type="entry name" value="Winged helix-like DNA-binding domain superfamily/Winged helix DNA-binding domain"/>
    <property type="match status" value="1"/>
</dbReference>
<dbReference type="NCBIfam" id="TIGR00732">
    <property type="entry name" value="dprA"/>
    <property type="match status" value="1"/>
</dbReference>
<comment type="caution">
    <text evidence="4">The sequence shown here is derived from an EMBL/GenBank/DDBJ whole genome shotgun (WGS) entry which is preliminary data.</text>
</comment>
<proteinExistence type="inferred from homology"/>
<dbReference type="InterPro" id="IPR003488">
    <property type="entry name" value="DprA"/>
</dbReference>
<name>A0ABV9NI04_9GAMM</name>
<dbReference type="RefSeq" id="WP_377002478.1">
    <property type="nucleotide sequence ID" value="NZ_JBHSGG010000001.1"/>
</dbReference>
<keyword evidence="5" id="KW-1185">Reference proteome</keyword>
<gene>
    <name evidence="4" type="primary">dprA</name>
    <name evidence="4" type="ORF">ACFO3Q_00165</name>
</gene>